<keyword evidence="3" id="KW-1185">Reference proteome</keyword>
<feature type="domain" description="Tc1-like transposase DDE" evidence="1">
    <location>
        <begin position="46"/>
        <end position="201"/>
    </location>
</feature>
<dbReference type="InterPro" id="IPR038717">
    <property type="entry name" value="Tc1-like_DDE_dom"/>
</dbReference>
<dbReference type="AlphaFoldDB" id="A0ABD2X069"/>
<evidence type="ECO:0000313" key="3">
    <source>
        <dbReference type="Proteomes" id="UP001627154"/>
    </source>
</evidence>
<dbReference type="Pfam" id="PF13358">
    <property type="entry name" value="DDE_3"/>
    <property type="match status" value="1"/>
</dbReference>
<evidence type="ECO:0000259" key="1">
    <source>
        <dbReference type="Pfam" id="PF13358"/>
    </source>
</evidence>
<comment type="caution">
    <text evidence="2">The sequence shown here is derived from an EMBL/GenBank/DDBJ whole genome shotgun (WGS) entry which is preliminary data.</text>
</comment>
<evidence type="ECO:0000313" key="2">
    <source>
        <dbReference type="EMBL" id="KAL3398157.1"/>
    </source>
</evidence>
<protein>
    <recommendedName>
        <fullName evidence="1">Tc1-like transposase DDE domain-containing protein</fullName>
    </recommendedName>
</protein>
<dbReference type="InterPro" id="IPR036397">
    <property type="entry name" value="RNaseH_sf"/>
</dbReference>
<gene>
    <name evidence="2" type="ORF">TKK_008365</name>
</gene>
<accession>A0ABD2X069</accession>
<proteinExistence type="predicted"/>
<sequence length="299" mass="35010">MLSKEKQPYKKNKCHRLRLRHFLPRLTFCQWGLNQLRQNPDFFYDVCFTDESIFTSDGPRNQQTELMWMPKGQNPHWVDERNNYPDFKIMVFAGIVHDRIIGPYFFETNINSTIYTEFLSRVFLPQLRRVAPNAYWQQDGASPHNRRVTTELLNDNFPNRWMGLFGPIRWPAYSPDLTICDYGLWGDVKAKVKSMSAARFDSSRRLALRLARDEKQAWINCLLATRAIMCHDEVPPKLQELVWQSISTFLSTHDGIYAGPSCHEETWEPKEEGICPICHRHFSSPPSPVGPWFLAGPWD</sequence>
<dbReference type="Gene3D" id="3.30.420.10">
    <property type="entry name" value="Ribonuclease H-like superfamily/Ribonuclease H"/>
    <property type="match status" value="1"/>
</dbReference>
<dbReference type="PANTHER" id="PTHR47326">
    <property type="entry name" value="TRANSPOSABLE ELEMENT TC3 TRANSPOSASE-LIKE PROTEIN"/>
    <property type="match status" value="1"/>
</dbReference>
<dbReference type="EMBL" id="JBJJXI010000060">
    <property type="protein sequence ID" value="KAL3398157.1"/>
    <property type="molecule type" value="Genomic_DNA"/>
</dbReference>
<dbReference type="PANTHER" id="PTHR47326:SF1">
    <property type="entry name" value="HTH PSQ-TYPE DOMAIN-CONTAINING PROTEIN"/>
    <property type="match status" value="1"/>
</dbReference>
<reference evidence="2 3" key="1">
    <citation type="journal article" date="2024" name="bioRxiv">
        <title>A reference genome for Trichogramma kaykai: A tiny desert-dwelling parasitoid wasp with competing sex-ratio distorters.</title>
        <authorList>
            <person name="Culotta J."/>
            <person name="Lindsey A.R."/>
        </authorList>
    </citation>
    <scope>NUCLEOTIDE SEQUENCE [LARGE SCALE GENOMIC DNA]</scope>
    <source>
        <strain evidence="2 3">KSX58</strain>
    </source>
</reference>
<organism evidence="2 3">
    <name type="scientific">Trichogramma kaykai</name>
    <dbReference type="NCBI Taxonomy" id="54128"/>
    <lineage>
        <taxon>Eukaryota</taxon>
        <taxon>Metazoa</taxon>
        <taxon>Ecdysozoa</taxon>
        <taxon>Arthropoda</taxon>
        <taxon>Hexapoda</taxon>
        <taxon>Insecta</taxon>
        <taxon>Pterygota</taxon>
        <taxon>Neoptera</taxon>
        <taxon>Endopterygota</taxon>
        <taxon>Hymenoptera</taxon>
        <taxon>Apocrita</taxon>
        <taxon>Proctotrupomorpha</taxon>
        <taxon>Chalcidoidea</taxon>
        <taxon>Trichogrammatidae</taxon>
        <taxon>Trichogramma</taxon>
    </lineage>
</organism>
<name>A0ABD2X069_9HYME</name>
<dbReference type="Proteomes" id="UP001627154">
    <property type="component" value="Unassembled WGS sequence"/>
</dbReference>